<dbReference type="Pfam" id="PF07707">
    <property type="entry name" value="BACK"/>
    <property type="match status" value="1"/>
</dbReference>
<dbReference type="Pfam" id="PF01344">
    <property type="entry name" value="Kelch_1"/>
    <property type="match status" value="6"/>
</dbReference>
<protein>
    <submittedName>
        <fullName evidence="11">Kelch-like ECH-associated protein 1</fullName>
    </submittedName>
</protein>
<dbReference type="Gene3D" id="2.120.10.80">
    <property type="entry name" value="Kelch-type beta propeller"/>
    <property type="match status" value="1"/>
</dbReference>
<keyword evidence="6" id="KW-0963">Cytoplasm</keyword>
<dbReference type="PANTHER" id="PTHR24412">
    <property type="entry name" value="KELCH PROTEIN"/>
    <property type="match status" value="1"/>
</dbReference>
<dbReference type="FunFam" id="1.25.40.420:FF:000001">
    <property type="entry name" value="Kelch-like family member 12"/>
    <property type="match status" value="1"/>
</dbReference>
<evidence type="ECO:0000256" key="6">
    <source>
        <dbReference type="ARBA" id="ARBA00022490"/>
    </source>
</evidence>
<dbReference type="SMART" id="SM00875">
    <property type="entry name" value="BACK"/>
    <property type="match status" value="1"/>
</dbReference>
<evidence type="ECO:0000256" key="3">
    <source>
        <dbReference type="ARBA" id="ARBA00004906"/>
    </source>
</evidence>
<proteinExistence type="evidence at transcript level"/>
<dbReference type="Gene3D" id="3.30.710.10">
    <property type="entry name" value="Potassium Channel Kv1.1, Chain A"/>
    <property type="match status" value="1"/>
</dbReference>
<dbReference type="InterPro" id="IPR011333">
    <property type="entry name" value="SKP1/BTB/POZ_sf"/>
</dbReference>
<dbReference type="FunFam" id="2.120.10.80:FF:000024">
    <property type="entry name" value="Kelch-like ECH-associated protein 1"/>
    <property type="match status" value="1"/>
</dbReference>
<keyword evidence="5" id="KW-0880">Kelch repeat</keyword>
<dbReference type="Gene3D" id="1.25.40.420">
    <property type="match status" value="1"/>
</dbReference>
<dbReference type="SMART" id="SM00612">
    <property type="entry name" value="Kelch"/>
    <property type="match status" value="6"/>
</dbReference>
<dbReference type="InterPro" id="IPR015915">
    <property type="entry name" value="Kelch-typ_b-propeller"/>
</dbReference>
<dbReference type="InterPro" id="IPR030563">
    <property type="entry name" value="KEAP1_BTB_POZ_dom"/>
</dbReference>
<dbReference type="PIRSF" id="PIRSF037037">
    <property type="entry name" value="Kelch-like_protein_gigaxonin"/>
    <property type="match status" value="1"/>
</dbReference>
<dbReference type="UniPathway" id="UPA00143"/>
<evidence type="ECO:0000256" key="7">
    <source>
        <dbReference type="ARBA" id="ARBA00022737"/>
    </source>
</evidence>
<evidence type="ECO:0000313" key="11">
    <source>
        <dbReference type="EMBL" id="CAB3258479.1"/>
    </source>
</evidence>
<dbReference type="EMBL" id="LR786163">
    <property type="protein sequence ID" value="CAB3258479.1"/>
    <property type="molecule type" value="mRNA"/>
</dbReference>
<accession>A0A6F9DGJ2</accession>
<name>A0A6F9DGJ2_9ASCI</name>
<dbReference type="AlphaFoldDB" id="A0A6F9DGJ2"/>
<feature type="domain" description="BTB" evidence="10">
    <location>
        <begin position="59"/>
        <end position="130"/>
    </location>
</feature>
<organism evidence="11">
    <name type="scientific">Phallusia mammillata</name>
    <dbReference type="NCBI Taxonomy" id="59560"/>
    <lineage>
        <taxon>Eukaryota</taxon>
        <taxon>Metazoa</taxon>
        <taxon>Chordata</taxon>
        <taxon>Tunicata</taxon>
        <taxon>Ascidiacea</taxon>
        <taxon>Phlebobranchia</taxon>
        <taxon>Ascidiidae</taxon>
        <taxon>Phallusia</taxon>
    </lineage>
</organism>
<keyword evidence="8" id="KW-0833">Ubl conjugation pathway</keyword>
<dbReference type="Pfam" id="PF00651">
    <property type="entry name" value="BTB"/>
    <property type="match status" value="1"/>
</dbReference>
<dbReference type="PROSITE" id="PS50097">
    <property type="entry name" value="BTB"/>
    <property type="match status" value="1"/>
</dbReference>
<dbReference type="GO" id="GO:0016567">
    <property type="term" value="P:protein ubiquitination"/>
    <property type="evidence" value="ECO:0007669"/>
    <property type="project" value="UniProtKB-UniPathway"/>
</dbReference>
<evidence type="ECO:0000256" key="2">
    <source>
        <dbReference type="ARBA" id="ARBA00004496"/>
    </source>
</evidence>
<evidence type="ECO:0000256" key="9">
    <source>
        <dbReference type="ARBA" id="ARBA00023242"/>
    </source>
</evidence>
<dbReference type="InterPro" id="IPR011705">
    <property type="entry name" value="BACK"/>
</dbReference>
<keyword evidence="7" id="KW-0677">Repeat</keyword>
<sequence length="596" mass="67558">MSCKLKKLGFEKSSSSMGKCPGRVIPSMNGDRIERFELKEYPNDSLTIINELRQNTLLCDVTIKLDYNGQKKKYSAHKLVLAACSPYFKAMFTGGCRERNMSEINMREIHPEVFTKLLDFAYTSRILISEQCVLYIMVGACMLQMTHVIQICCKFLENQVDPSNCLGLAAFADDLGCGELKKKIEKYICAHFGEVSQSEEFKTLSPCRLSKIIASDEIHVDCESQVYNAVLCWVQYDRQARQQYLKMLLEAVRCHSLTPGFLEKQLQNCPVVNKEPRCKEYLAHIFKDLTLHKPIKHKPRVPEAGQVIYVAGGYLRHSLPYMECFHPEENVWLRLRDLPMPRSGIASCVVHGLFYAIGGRNNSPEGNYDSAACDRYNPMSDQWNQRSSMNVPRNRVGVAVIDHMVFAVGGSQGTIHHNSMERYDPEKDTWTMVCGMKTKRIGVGCAVINRMLYAVGGFDGQHRLSSVERYHPENDEWCFVKSMLTARSGAGVVAFGNFIFAIGGYDGREQLNSVERYNVLEDTWQYVAHMKHRRSALAVTVHNGKIFALGGYDGHDFLSSVEYYEPCRNEWREVTNMSGGRSGCGSAVGFQPCLRR</sequence>
<dbReference type="SUPFAM" id="SSF117281">
    <property type="entry name" value="Kelch motif"/>
    <property type="match status" value="1"/>
</dbReference>
<dbReference type="SUPFAM" id="SSF54695">
    <property type="entry name" value="POZ domain"/>
    <property type="match status" value="1"/>
</dbReference>
<dbReference type="InterPro" id="IPR000210">
    <property type="entry name" value="BTB/POZ_dom"/>
</dbReference>
<gene>
    <name evidence="11" type="primary">Keap1</name>
</gene>
<dbReference type="InterPro" id="IPR006652">
    <property type="entry name" value="Kelch_1"/>
</dbReference>
<evidence type="ECO:0000259" key="10">
    <source>
        <dbReference type="PROSITE" id="PS50097"/>
    </source>
</evidence>
<reference evidence="11" key="1">
    <citation type="submission" date="2020-04" db="EMBL/GenBank/DDBJ databases">
        <authorList>
            <person name="Neveu A P."/>
        </authorList>
    </citation>
    <scope>NUCLEOTIDE SEQUENCE</scope>
    <source>
        <tissue evidence="11">Whole embryo</tissue>
    </source>
</reference>
<evidence type="ECO:0000256" key="5">
    <source>
        <dbReference type="ARBA" id="ARBA00022441"/>
    </source>
</evidence>
<evidence type="ECO:0000256" key="8">
    <source>
        <dbReference type="ARBA" id="ARBA00022786"/>
    </source>
</evidence>
<evidence type="ECO:0000256" key="1">
    <source>
        <dbReference type="ARBA" id="ARBA00004123"/>
    </source>
</evidence>
<comment type="subcellular location">
    <subcellularLocation>
        <location evidence="2">Cytoplasm</location>
    </subcellularLocation>
    <subcellularLocation>
        <location evidence="1">Nucleus</location>
    </subcellularLocation>
</comment>
<keyword evidence="9" id="KW-0539">Nucleus</keyword>
<comment type="similarity">
    <text evidence="4">Belongs to the KEAP1 family.</text>
</comment>
<dbReference type="FunFam" id="3.30.710.10:FF:000001">
    <property type="entry name" value="Kelch-like family member 20"/>
    <property type="match status" value="1"/>
</dbReference>
<dbReference type="InterPro" id="IPR017096">
    <property type="entry name" value="BTB-kelch_protein"/>
</dbReference>
<evidence type="ECO:0000256" key="4">
    <source>
        <dbReference type="ARBA" id="ARBA00005288"/>
    </source>
</evidence>
<dbReference type="GO" id="GO:0005634">
    <property type="term" value="C:nucleus"/>
    <property type="evidence" value="ECO:0007669"/>
    <property type="project" value="UniProtKB-SubCell"/>
</dbReference>
<dbReference type="SMART" id="SM00225">
    <property type="entry name" value="BTB"/>
    <property type="match status" value="1"/>
</dbReference>
<dbReference type="PANTHER" id="PTHR24412:SF401">
    <property type="entry name" value="FI11917P"/>
    <property type="match status" value="1"/>
</dbReference>
<comment type="pathway">
    <text evidence="3">Protein modification; protein ubiquitination.</text>
</comment>
<dbReference type="GO" id="GO:0005737">
    <property type="term" value="C:cytoplasm"/>
    <property type="evidence" value="ECO:0007669"/>
    <property type="project" value="UniProtKB-SubCell"/>
</dbReference>
<dbReference type="CDD" id="cd18248">
    <property type="entry name" value="BTB_POZ_KLHL19_KEAP1"/>
    <property type="match status" value="1"/>
</dbReference>